<organism evidence="2 3">
    <name type="scientific">Betta splendens</name>
    <name type="common">Siamese fighting fish</name>
    <dbReference type="NCBI Taxonomy" id="158456"/>
    <lineage>
        <taxon>Eukaryota</taxon>
        <taxon>Metazoa</taxon>
        <taxon>Chordata</taxon>
        <taxon>Craniata</taxon>
        <taxon>Vertebrata</taxon>
        <taxon>Euteleostomi</taxon>
        <taxon>Actinopterygii</taxon>
        <taxon>Neopterygii</taxon>
        <taxon>Teleostei</taxon>
        <taxon>Neoteleostei</taxon>
        <taxon>Acanthomorphata</taxon>
        <taxon>Anabantaria</taxon>
        <taxon>Anabantiformes</taxon>
        <taxon>Anabantoidei</taxon>
        <taxon>Osphronemidae</taxon>
        <taxon>Betta</taxon>
    </lineage>
</organism>
<dbReference type="Proteomes" id="UP000515150">
    <property type="component" value="Chromosome 13"/>
</dbReference>
<accession>A0A9W2Y7X5</accession>
<feature type="compositionally biased region" description="Low complexity" evidence="1">
    <location>
        <begin position="277"/>
        <end position="286"/>
    </location>
</feature>
<dbReference type="KEGG" id="bspl:129605044"/>
<reference evidence="3" key="1">
    <citation type="submission" date="2025-08" db="UniProtKB">
        <authorList>
            <consortium name="RefSeq"/>
        </authorList>
    </citation>
    <scope>IDENTIFICATION</scope>
</reference>
<feature type="region of interest" description="Disordered" evidence="1">
    <location>
        <begin position="191"/>
        <end position="215"/>
    </location>
</feature>
<dbReference type="PRINTS" id="PR01537">
    <property type="entry name" value="INTRLKN1R1F"/>
</dbReference>
<evidence type="ECO:0000313" key="3">
    <source>
        <dbReference type="RefSeq" id="XP_055370146.1"/>
    </source>
</evidence>
<sequence length="307" mass="34203">FRERVRVKGTSTTTAGAEGCLIVLTLSICLLSDLSESVLQSMQRSRRLLFVLSPDFLADKSFSLLECRLGLYLQHGHRASIVALVLRSVSKLPCVEAAQVRQAAVSTVSWRGARSEPLQSRFWLRLRLTLPVRPLALGRRLIDSTSSHSDLAALALQRAQQIHIQRDKANQNRKSKRASGKLKCQDQQVLLRDRDRLKRGATGRREGPQHIRSCPGCTGFVGQVEPSGAELTVETELQQAMDRTRIRPKVVPNTEPPPETGTHSDPDILHPNPDPNNPGEQNQQQQMTGSRTEYNGRQQEEEELGDA</sequence>
<dbReference type="Gene3D" id="3.40.50.10140">
    <property type="entry name" value="Toll/interleukin-1 receptor homology (TIR) domain"/>
    <property type="match status" value="1"/>
</dbReference>
<dbReference type="GeneID" id="129605044"/>
<evidence type="ECO:0000256" key="1">
    <source>
        <dbReference type="SAM" id="MobiDB-lite"/>
    </source>
</evidence>
<feature type="compositionally biased region" description="Basic and acidic residues" evidence="1">
    <location>
        <begin position="191"/>
        <end position="209"/>
    </location>
</feature>
<gene>
    <name evidence="3" type="primary">LOC129605044</name>
</gene>
<name>A0A9W2Y7X5_BETSP</name>
<feature type="region of interest" description="Disordered" evidence="1">
    <location>
        <begin position="239"/>
        <end position="307"/>
    </location>
</feature>
<protein>
    <submittedName>
        <fullName evidence="3">Uncharacterized protein LOC129605044</fullName>
    </submittedName>
</protein>
<feature type="compositionally biased region" description="Polar residues" evidence="1">
    <location>
        <begin position="287"/>
        <end position="297"/>
    </location>
</feature>
<evidence type="ECO:0000313" key="2">
    <source>
        <dbReference type="Proteomes" id="UP000515150"/>
    </source>
</evidence>
<dbReference type="InterPro" id="IPR035897">
    <property type="entry name" value="Toll_tir_struct_dom_sf"/>
</dbReference>
<dbReference type="SUPFAM" id="SSF52200">
    <property type="entry name" value="Toll/Interleukin receptor TIR domain"/>
    <property type="match status" value="1"/>
</dbReference>
<dbReference type="AlphaFoldDB" id="A0A9W2Y7X5"/>
<dbReference type="OrthoDB" id="9166379at2759"/>
<proteinExistence type="predicted"/>
<feature type="non-terminal residue" evidence="3">
    <location>
        <position position="1"/>
    </location>
</feature>
<keyword evidence="2" id="KW-1185">Reference proteome</keyword>
<dbReference type="RefSeq" id="XP_055370146.1">
    <property type="nucleotide sequence ID" value="XM_055514171.1"/>
</dbReference>